<comment type="caution">
    <text evidence="1">The sequence shown here is derived from an EMBL/GenBank/DDBJ whole genome shotgun (WGS) entry which is preliminary data.</text>
</comment>
<keyword evidence="2" id="KW-1185">Reference proteome</keyword>
<dbReference type="AlphaFoldDB" id="A0AB37UFU4"/>
<evidence type="ECO:0000313" key="2">
    <source>
        <dbReference type="Proteomes" id="UP000282574"/>
    </source>
</evidence>
<proteinExistence type="predicted"/>
<organism evidence="1 2">
    <name type="scientific">Chroococcidiopsis cubana SAG 39.79</name>
    <dbReference type="NCBI Taxonomy" id="388085"/>
    <lineage>
        <taxon>Bacteria</taxon>
        <taxon>Bacillati</taxon>
        <taxon>Cyanobacteriota</taxon>
        <taxon>Cyanophyceae</taxon>
        <taxon>Chroococcidiopsidales</taxon>
        <taxon>Chroococcidiopsidaceae</taxon>
        <taxon>Chroococcidiopsis</taxon>
    </lineage>
</organism>
<evidence type="ECO:0000313" key="1">
    <source>
        <dbReference type="EMBL" id="RUT09357.1"/>
    </source>
</evidence>
<protein>
    <submittedName>
        <fullName evidence="1">Uncharacterized protein</fullName>
    </submittedName>
</protein>
<accession>A0AB37UFU4</accession>
<dbReference type="Proteomes" id="UP000282574">
    <property type="component" value="Unassembled WGS sequence"/>
</dbReference>
<reference evidence="1 2" key="1">
    <citation type="journal article" date="2019" name="Genome Biol. Evol.">
        <title>Day and night: Metabolic profiles and evolutionary relationships of six axenic non-marine cyanobacteria.</title>
        <authorList>
            <person name="Will S.E."/>
            <person name="Henke P."/>
            <person name="Boedeker C."/>
            <person name="Huang S."/>
            <person name="Brinkmann H."/>
            <person name="Rohde M."/>
            <person name="Jarek M."/>
            <person name="Friedl T."/>
            <person name="Seufert S."/>
            <person name="Schumacher M."/>
            <person name="Overmann J."/>
            <person name="Neumann-Schaal M."/>
            <person name="Petersen J."/>
        </authorList>
    </citation>
    <scope>NUCLEOTIDE SEQUENCE [LARGE SCALE GENOMIC DNA]</scope>
    <source>
        <strain evidence="1 2">SAG 39.79</strain>
    </source>
</reference>
<gene>
    <name evidence="1" type="ORF">DSM107010_45600</name>
</gene>
<name>A0AB37UFU4_9CYAN</name>
<dbReference type="EMBL" id="RSCK01000048">
    <property type="protein sequence ID" value="RUT09357.1"/>
    <property type="molecule type" value="Genomic_DNA"/>
</dbReference>
<sequence length="75" mass="8919">MHSLKKPSYQELDLRNQCIITRLIHTQALQLCAEAKLLRYQARRIRDERRNLSALAQKWVVKERGKQVIDSDFKV</sequence>